<proteinExistence type="predicted"/>
<protein>
    <recommendedName>
        <fullName evidence="1">Toprim domain-containing protein</fullName>
    </recommendedName>
</protein>
<dbReference type="Pfam" id="PF13155">
    <property type="entry name" value="Toprim_2"/>
    <property type="match status" value="1"/>
</dbReference>
<dbReference type="PANTHER" id="PTHR30313">
    <property type="entry name" value="DNA PRIMASE"/>
    <property type="match status" value="1"/>
</dbReference>
<comment type="caution">
    <text evidence="2">The sequence shown here is derived from an EMBL/GenBank/DDBJ whole genome shotgun (WGS) entry which is preliminary data.</text>
</comment>
<evidence type="ECO:0000313" key="2">
    <source>
        <dbReference type="EMBL" id="KKN98954.1"/>
    </source>
</evidence>
<dbReference type="SUPFAM" id="SSF56731">
    <property type="entry name" value="DNA primase core"/>
    <property type="match status" value="1"/>
</dbReference>
<dbReference type="InterPro" id="IPR006171">
    <property type="entry name" value="TOPRIM_dom"/>
</dbReference>
<dbReference type="AlphaFoldDB" id="A0A0F9V4P1"/>
<dbReference type="InterPro" id="IPR034151">
    <property type="entry name" value="TOPRIM_DnaG_bac"/>
</dbReference>
<evidence type="ECO:0000259" key="1">
    <source>
        <dbReference type="PROSITE" id="PS50880"/>
    </source>
</evidence>
<dbReference type="GO" id="GO:0005737">
    <property type="term" value="C:cytoplasm"/>
    <property type="evidence" value="ECO:0007669"/>
    <property type="project" value="TreeGrafter"/>
</dbReference>
<organism evidence="2">
    <name type="scientific">marine sediment metagenome</name>
    <dbReference type="NCBI Taxonomy" id="412755"/>
    <lineage>
        <taxon>unclassified sequences</taxon>
        <taxon>metagenomes</taxon>
        <taxon>ecological metagenomes</taxon>
    </lineage>
</organism>
<accession>A0A0F9V4P1</accession>
<dbReference type="GO" id="GO:0006269">
    <property type="term" value="P:DNA replication, synthesis of primer"/>
    <property type="evidence" value="ECO:0007669"/>
    <property type="project" value="TreeGrafter"/>
</dbReference>
<dbReference type="PANTHER" id="PTHR30313:SF2">
    <property type="entry name" value="DNA PRIMASE"/>
    <property type="match status" value="1"/>
</dbReference>
<dbReference type="SMART" id="SM00493">
    <property type="entry name" value="TOPRIM"/>
    <property type="match status" value="1"/>
</dbReference>
<dbReference type="InterPro" id="IPR050219">
    <property type="entry name" value="DnaG_primase"/>
</dbReference>
<dbReference type="CDD" id="cd03364">
    <property type="entry name" value="TOPRIM_DnaG_primases"/>
    <property type="match status" value="1"/>
</dbReference>
<feature type="domain" description="Toprim" evidence="1">
    <location>
        <begin position="267"/>
        <end position="356"/>
    </location>
</feature>
<dbReference type="Gene3D" id="3.40.1360.10">
    <property type="match status" value="1"/>
</dbReference>
<sequence>MKHISSDKVAFIQDRANDRIAEVFDALGLEFVERHDYLQCACPVHEGDNQRGMFWAIRSNHWQCKTRGCHLEPITGPSTSVFGLVRGAMSSKTEKVWGFQQAVRFVSQALGLDKCSVDASTAQDIEIAKFVKQHKKKQATINRKGTPLRDIVSQLQSDQVYYPNRGVSPEIIARYYISFCNVKGKPMYKRAFFPILDVTGRNVIGWSGRSIYDKCSKCGMHHHPERQSCPDKQYGGVYTKWKHSKDFRGELSLYNIWYAKPFINKTGYAVLVEGPGDVWACEAAGIRNSVALLGVSMSRQQRLMLQNAGALTIVCMLDNDEAGLKAMKKLEQDLIHYFRVFCVTPETGKDIGEMFADDIVKKINPIIQKASRAELFSDGYLVEEKV</sequence>
<reference evidence="2" key="1">
    <citation type="journal article" date="2015" name="Nature">
        <title>Complex archaea that bridge the gap between prokaryotes and eukaryotes.</title>
        <authorList>
            <person name="Spang A."/>
            <person name="Saw J.H."/>
            <person name="Jorgensen S.L."/>
            <person name="Zaremba-Niedzwiedzka K."/>
            <person name="Martijn J."/>
            <person name="Lind A.E."/>
            <person name="van Eijk R."/>
            <person name="Schleper C."/>
            <person name="Guy L."/>
            <person name="Ettema T.J."/>
        </authorList>
    </citation>
    <scope>NUCLEOTIDE SEQUENCE</scope>
</reference>
<name>A0A0F9V4P1_9ZZZZ</name>
<gene>
    <name evidence="2" type="ORF">LCGC14_0141990</name>
</gene>
<dbReference type="EMBL" id="LAZR01000049">
    <property type="protein sequence ID" value="KKN98954.1"/>
    <property type="molecule type" value="Genomic_DNA"/>
</dbReference>
<dbReference type="PROSITE" id="PS50880">
    <property type="entry name" value="TOPRIM"/>
    <property type="match status" value="1"/>
</dbReference>